<name>A0A177M327_METMH</name>
<sequence>MAILRCNNCAYLREVPNEHVGKTVKCPVCEQASAIHDTVVFVKKLIDKYGVLLGKYRELELAGNPVAEISRSDMRLHKDEEVDLHNTAVMTNSMQYKPIISWFERKNVQVEVNHNALDTQGFYDEVAVELGDNFPLLQDVLDKIRKAQRNNYASVVLNLNDYSQNQIKTITGFCKNLYEFSFVAKYFYNKNEKRVHLTLQSMSAIVGFFNGEWLEWYVFMKLLKHFYESKGLFSCLRSFNIQFANEDKYEVDVFFLINGRIPVFIECKSGEFRSFIEKYCKMRRRLDIAKENFLLLVLGVSDEQVLGLTKMYDITFVNETGFIKHIAELTAQ</sequence>
<dbReference type="Proteomes" id="UP000077763">
    <property type="component" value="Unassembled WGS sequence"/>
</dbReference>
<evidence type="ECO:0000313" key="2">
    <source>
        <dbReference type="Proteomes" id="UP000077763"/>
    </source>
</evidence>
<organism evidence="1 2">
    <name type="scientific">Methylomonas methanica</name>
    <dbReference type="NCBI Taxonomy" id="421"/>
    <lineage>
        <taxon>Bacteria</taxon>
        <taxon>Pseudomonadati</taxon>
        <taxon>Pseudomonadota</taxon>
        <taxon>Gammaproteobacteria</taxon>
        <taxon>Methylococcales</taxon>
        <taxon>Methylococcaceae</taxon>
        <taxon>Methylomonas</taxon>
    </lineage>
</organism>
<proteinExistence type="predicted"/>
<comment type="caution">
    <text evidence="1">The sequence shown here is derived from an EMBL/GenBank/DDBJ whole genome shotgun (WGS) entry which is preliminary data.</text>
</comment>
<dbReference type="EMBL" id="LUUH01000080">
    <property type="protein sequence ID" value="OAH99754.1"/>
    <property type="molecule type" value="Genomic_DNA"/>
</dbReference>
<reference evidence="2" key="1">
    <citation type="submission" date="2016-03" db="EMBL/GenBank/DDBJ databases">
        <authorList>
            <person name="Heylen K."/>
            <person name="De Vos P."/>
            <person name="Vekeman B."/>
        </authorList>
    </citation>
    <scope>NUCLEOTIDE SEQUENCE [LARGE SCALE GENOMIC DNA]</scope>
    <source>
        <strain evidence="2">R-45371</strain>
    </source>
</reference>
<gene>
    <name evidence="1" type="ORF">A1353_20280</name>
</gene>
<dbReference type="InterPro" id="IPR011335">
    <property type="entry name" value="Restrct_endonuc-II-like"/>
</dbReference>
<dbReference type="Gene3D" id="3.40.1350.10">
    <property type="match status" value="1"/>
</dbReference>
<dbReference type="GO" id="GO:0003676">
    <property type="term" value="F:nucleic acid binding"/>
    <property type="evidence" value="ECO:0007669"/>
    <property type="project" value="InterPro"/>
</dbReference>
<evidence type="ECO:0000313" key="1">
    <source>
        <dbReference type="EMBL" id="OAH99754.1"/>
    </source>
</evidence>
<accession>A0A177M327</accession>
<dbReference type="AlphaFoldDB" id="A0A177M327"/>
<protein>
    <recommendedName>
        <fullName evidence="3">DUF1887 family protein</fullName>
    </recommendedName>
</protein>
<evidence type="ECO:0008006" key="3">
    <source>
        <dbReference type="Google" id="ProtNLM"/>
    </source>
</evidence>
<dbReference type="SUPFAM" id="SSF52980">
    <property type="entry name" value="Restriction endonuclease-like"/>
    <property type="match status" value="1"/>
</dbReference>
<dbReference type="InterPro" id="IPR011856">
    <property type="entry name" value="tRNA_endonuc-like_dom_sf"/>
</dbReference>